<evidence type="ECO:0000313" key="2">
    <source>
        <dbReference type="Proteomes" id="UP001177934"/>
    </source>
</evidence>
<dbReference type="AlphaFoldDB" id="A0AA95KVT2"/>
<dbReference type="Proteomes" id="UP001177934">
    <property type="component" value="Chromosome"/>
</dbReference>
<name>A0AA95KVT2_9BACT</name>
<protein>
    <submittedName>
        <fullName evidence="1">Uncharacterized protein</fullName>
    </submittedName>
</protein>
<sequence>MINLLVNFTLDTRRWTSFLFVEKFELHIDFNLMLNGHAVRISEILDNPHIRECLFLLTENVGGGITPDEVLENIFKTFFWRKCDETFIKEGIAS</sequence>
<accession>A0AA95KVT2</accession>
<gene>
    <name evidence="1" type="ORF">QNN11_16185</name>
</gene>
<evidence type="ECO:0000313" key="1">
    <source>
        <dbReference type="EMBL" id="WHX08949.1"/>
    </source>
</evidence>
<proteinExistence type="predicted"/>
<dbReference type="EMBL" id="CP126056">
    <property type="protein sequence ID" value="WHX08949.1"/>
    <property type="molecule type" value="Genomic_DNA"/>
</dbReference>
<reference evidence="1" key="1">
    <citation type="journal article" date="2023" name="Nat. Commun.">
        <title>Identification of a novel Human Milk Oligosaccharides utilization cluster in the infant gut commensal Bacteroides dorei.</title>
        <authorList>
            <person name="Kijner S."/>
            <person name="Ennis D."/>
            <person name="Shmorak S."/>
            <person name="Florentin A."/>
            <person name="Yassour M."/>
        </authorList>
    </citation>
    <scope>NUCLEOTIDE SEQUENCE</scope>
    <source>
        <strain evidence="1">2</strain>
    </source>
</reference>
<organism evidence="1 2">
    <name type="scientific">Phocaeicola dorei</name>
    <dbReference type="NCBI Taxonomy" id="357276"/>
    <lineage>
        <taxon>Bacteria</taxon>
        <taxon>Pseudomonadati</taxon>
        <taxon>Bacteroidota</taxon>
        <taxon>Bacteroidia</taxon>
        <taxon>Bacteroidales</taxon>
        <taxon>Bacteroidaceae</taxon>
        <taxon>Phocaeicola</taxon>
    </lineage>
</organism>